<proteinExistence type="predicted"/>
<evidence type="ECO:0000313" key="2">
    <source>
        <dbReference type="Proteomes" id="UP001328107"/>
    </source>
</evidence>
<dbReference type="AlphaFoldDB" id="A0AAN5CD62"/>
<keyword evidence="2" id="KW-1185">Reference proteome</keyword>
<protein>
    <submittedName>
        <fullName evidence="1">Uncharacterized protein</fullName>
    </submittedName>
</protein>
<sequence length="75" mass="8677">GLTVFFNSMEPLRLFAKSAEHYNIDLSVLEHESNCSFNGVQRNNVYFSTSSRDTTMFFKVSFDDEPTRCEIINEV</sequence>
<comment type="caution">
    <text evidence="1">The sequence shown here is derived from an EMBL/GenBank/DDBJ whole genome shotgun (WGS) entry which is preliminary data.</text>
</comment>
<dbReference type="Proteomes" id="UP001328107">
    <property type="component" value="Unassembled WGS sequence"/>
</dbReference>
<gene>
    <name evidence="1" type="ORF">PMAYCL1PPCAC_09317</name>
</gene>
<evidence type="ECO:0000313" key="1">
    <source>
        <dbReference type="EMBL" id="GMR39122.1"/>
    </source>
</evidence>
<accession>A0AAN5CD62</accession>
<feature type="non-terminal residue" evidence="1">
    <location>
        <position position="1"/>
    </location>
</feature>
<dbReference type="EMBL" id="BTRK01000002">
    <property type="protein sequence ID" value="GMR39122.1"/>
    <property type="molecule type" value="Genomic_DNA"/>
</dbReference>
<reference evidence="2" key="1">
    <citation type="submission" date="2022-10" db="EMBL/GenBank/DDBJ databases">
        <title>Genome assembly of Pristionchus species.</title>
        <authorList>
            <person name="Yoshida K."/>
            <person name="Sommer R.J."/>
        </authorList>
    </citation>
    <scope>NUCLEOTIDE SEQUENCE [LARGE SCALE GENOMIC DNA]</scope>
    <source>
        <strain evidence="2">RS5460</strain>
    </source>
</reference>
<organism evidence="1 2">
    <name type="scientific">Pristionchus mayeri</name>
    <dbReference type="NCBI Taxonomy" id="1317129"/>
    <lineage>
        <taxon>Eukaryota</taxon>
        <taxon>Metazoa</taxon>
        <taxon>Ecdysozoa</taxon>
        <taxon>Nematoda</taxon>
        <taxon>Chromadorea</taxon>
        <taxon>Rhabditida</taxon>
        <taxon>Rhabditina</taxon>
        <taxon>Diplogasteromorpha</taxon>
        <taxon>Diplogasteroidea</taxon>
        <taxon>Neodiplogasteridae</taxon>
        <taxon>Pristionchus</taxon>
    </lineage>
</organism>
<name>A0AAN5CD62_9BILA</name>